<name>A0A4Z0JRI6_9LACO</name>
<proteinExistence type="predicted"/>
<reference evidence="2 3" key="1">
    <citation type="submission" date="2018-10" db="EMBL/GenBank/DDBJ databases">
        <title>Lactobacillus sp. R7 and Lactobacillus sp. R19 isolated from fermented mustard green product of Taiwan.</title>
        <authorList>
            <person name="Lin S.-T."/>
        </authorList>
    </citation>
    <scope>NUCLEOTIDE SEQUENCE [LARGE SCALE GENOMIC DNA]</scope>
    <source>
        <strain evidence="2 3">BCRC 81127</strain>
    </source>
</reference>
<dbReference type="RefSeq" id="WP_135371267.1">
    <property type="nucleotide sequence ID" value="NZ_RKLY01000003.1"/>
</dbReference>
<dbReference type="Proteomes" id="UP000298021">
    <property type="component" value="Unassembled WGS sequence"/>
</dbReference>
<keyword evidence="3" id="KW-1185">Reference proteome</keyword>
<protein>
    <recommendedName>
        <fullName evidence="1">DJ-1/PfpI domain-containing protein</fullName>
    </recommendedName>
</protein>
<dbReference type="InterPro" id="IPR002818">
    <property type="entry name" value="DJ-1/PfpI"/>
</dbReference>
<organism evidence="2 3">
    <name type="scientific">Companilactobacillus suantsaicola</name>
    <dbReference type="NCBI Taxonomy" id="2487723"/>
    <lineage>
        <taxon>Bacteria</taxon>
        <taxon>Bacillati</taxon>
        <taxon>Bacillota</taxon>
        <taxon>Bacilli</taxon>
        <taxon>Lactobacillales</taxon>
        <taxon>Lactobacillaceae</taxon>
        <taxon>Companilactobacillus</taxon>
    </lineage>
</organism>
<dbReference type="Pfam" id="PF01965">
    <property type="entry name" value="DJ-1_PfpI"/>
    <property type="match status" value="1"/>
</dbReference>
<dbReference type="SUPFAM" id="SSF52317">
    <property type="entry name" value="Class I glutamine amidotransferase-like"/>
    <property type="match status" value="1"/>
</dbReference>
<dbReference type="OrthoDB" id="6003696at2"/>
<comment type="caution">
    <text evidence="2">The sequence shown here is derived from an EMBL/GenBank/DDBJ whole genome shotgun (WGS) entry which is preliminary data.</text>
</comment>
<evidence type="ECO:0000313" key="3">
    <source>
        <dbReference type="Proteomes" id="UP000298021"/>
    </source>
</evidence>
<dbReference type="AlphaFoldDB" id="A0A4Z0JRI6"/>
<evidence type="ECO:0000259" key="1">
    <source>
        <dbReference type="Pfam" id="PF01965"/>
    </source>
</evidence>
<gene>
    <name evidence="2" type="ORF">EGT49_01920</name>
</gene>
<dbReference type="EMBL" id="RKLY01000003">
    <property type="protein sequence ID" value="TGD24893.1"/>
    <property type="molecule type" value="Genomic_DNA"/>
</dbReference>
<dbReference type="Gene3D" id="3.40.50.880">
    <property type="match status" value="1"/>
</dbReference>
<sequence length="170" mass="18957">MKTAVFFVLDENVDWEGPYLSSRLNQNSEWAVKTAAASSEIVSTEGFKTKVDYTIADLPADCDLLVLIGGKVDPTLKEIIDTRIKKQQPLAAIGEVVDYLFSNHLVSERLLTDELYTESNLVAARTSTGTEFADAVLEMIEFTSDKTVKALAEFYNNGYFEYCQKYGITV</sequence>
<dbReference type="InterPro" id="IPR029062">
    <property type="entry name" value="Class_I_gatase-like"/>
</dbReference>
<evidence type="ECO:0000313" key="2">
    <source>
        <dbReference type="EMBL" id="TGD24893.1"/>
    </source>
</evidence>
<feature type="domain" description="DJ-1/PfpI" evidence="1">
    <location>
        <begin position="2"/>
        <end position="133"/>
    </location>
</feature>
<accession>A0A4Z0JRI6</accession>